<gene>
    <name evidence="6" type="ORF">ACFFGN_17090</name>
</gene>
<feature type="transmembrane region" description="Helical" evidence="5">
    <location>
        <begin position="76"/>
        <end position="96"/>
    </location>
</feature>
<keyword evidence="2 5" id="KW-0812">Transmembrane</keyword>
<sequence length="129" mass="13826">MNTTLWIVAGVLATVYVLSGSLKIILPKEKIAKTSETAAAWTEDFSPGSIKAIGVFELLGGLGLILPAVFDIAPVLIPLAAVGLALIMVGAALTRFRRHEYKLMALDLIYFALICFVAWGRFGPESFTA</sequence>
<dbReference type="Pfam" id="PF13564">
    <property type="entry name" value="DoxX_2"/>
    <property type="match status" value="1"/>
</dbReference>
<feature type="transmembrane region" description="Helical" evidence="5">
    <location>
        <begin position="6"/>
        <end position="26"/>
    </location>
</feature>
<accession>A0ABV6QMC9</accession>
<dbReference type="RefSeq" id="WP_380048572.1">
    <property type="nucleotide sequence ID" value="NZ_JBHLTC010000018.1"/>
</dbReference>
<keyword evidence="3 5" id="KW-1133">Transmembrane helix</keyword>
<evidence type="ECO:0000256" key="3">
    <source>
        <dbReference type="ARBA" id="ARBA00022989"/>
    </source>
</evidence>
<protein>
    <submittedName>
        <fullName evidence="6">DoxX family protein</fullName>
    </submittedName>
</protein>
<evidence type="ECO:0000256" key="5">
    <source>
        <dbReference type="SAM" id="Phobius"/>
    </source>
</evidence>
<comment type="subcellular location">
    <subcellularLocation>
        <location evidence="1">Membrane</location>
        <topology evidence="1">Multi-pass membrane protein</topology>
    </subcellularLocation>
</comment>
<name>A0ABV6QMC9_9ACTN</name>
<keyword evidence="7" id="KW-1185">Reference proteome</keyword>
<dbReference type="InterPro" id="IPR032808">
    <property type="entry name" value="DoxX"/>
</dbReference>
<evidence type="ECO:0000256" key="4">
    <source>
        <dbReference type="ARBA" id="ARBA00023136"/>
    </source>
</evidence>
<feature type="transmembrane region" description="Helical" evidence="5">
    <location>
        <begin position="52"/>
        <end position="70"/>
    </location>
</feature>
<keyword evidence="4 5" id="KW-0472">Membrane</keyword>
<dbReference type="EMBL" id="JBHLTC010000018">
    <property type="protein sequence ID" value="MFC0625797.1"/>
    <property type="molecule type" value="Genomic_DNA"/>
</dbReference>
<evidence type="ECO:0000256" key="2">
    <source>
        <dbReference type="ARBA" id="ARBA00022692"/>
    </source>
</evidence>
<evidence type="ECO:0000313" key="7">
    <source>
        <dbReference type="Proteomes" id="UP001589890"/>
    </source>
</evidence>
<evidence type="ECO:0000313" key="6">
    <source>
        <dbReference type="EMBL" id="MFC0625797.1"/>
    </source>
</evidence>
<feature type="transmembrane region" description="Helical" evidence="5">
    <location>
        <begin position="103"/>
        <end position="122"/>
    </location>
</feature>
<comment type="caution">
    <text evidence="6">The sequence shown here is derived from an EMBL/GenBank/DDBJ whole genome shotgun (WGS) entry which is preliminary data.</text>
</comment>
<dbReference type="Proteomes" id="UP001589890">
    <property type="component" value="Unassembled WGS sequence"/>
</dbReference>
<organism evidence="6 7">
    <name type="scientific">Kribbella deserti</name>
    <dbReference type="NCBI Taxonomy" id="1926257"/>
    <lineage>
        <taxon>Bacteria</taxon>
        <taxon>Bacillati</taxon>
        <taxon>Actinomycetota</taxon>
        <taxon>Actinomycetes</taxon>
        <taxon>Propionibacteriales</taxon>
        <taxon>Kribbellaceae</taxon>
        <taxon>Kribbella</taxon>
    </lineage>
</organism>
<reference evidence="6 7" key="1">
    <citation type="submission" date="2024-09" db="EMBL/GenBank/DDBJ databases">
        <authorList>
            <person name="Sun Q."/>
            <person name="Mori K."/>
        </authorList>
    </citation>
    <scope>NUCLEOTIDE SEQUENCE [LARGE SCALE GENOMIC DNA]</scope>
    <source>
        <strain evidence="6 7">CGMCC 1.15906</strain>
    </source>
</reference>
<proteinExistence type="predicted"/>
<evidence type="ECO:0000256" key="1">
    <source>
        <dbReference type="ARBA" id="ARBA00004141"/>
    </source>
</evidence>